<evidence type="ECO:0000256" key="3">
    <source>
        <dbReference type="ARBA" id="ARBA00022801"/>
    </source>
</evidence>
<dbReference type="InterPro" id="IPR017853">
    <property type="entry name" value="GH"/>
</dbReference>
<proteinExistence type="inferred from homology"/>
<protein>
    <recommendedName>
        <fullName evidence="5">Fibronectin type III-like domain-containing protein</fullName>
    </recommendedName>
</protein>
<accession>A0A9W7E0L0</accession>
<dbReference type="InterPro" id="IPR001764">
    <property type="entry name" value="Glyco_hydro_3_N"/>
</dbReference>
<dbReference type="GO" id="GO:0045493">
    <property type="term" value="P:xylan catabolic process"/>
    <property type="evidence" value="ECO:0007669"/>
    <property type="project" value="InterPro"/>
</dbReference>
<keyword evidence="3" id="KW-0378">Hydrolase</keyword>
<dbReference type="Gene3D" id="2.60.40.10">
    <property type="entry name" value="Immunoglobulins"/>
    <property type="match status" value="1"/>
</dbReference>
<dbReference type="AlphaFoldDB" id="A0A9W7E0L0"/>
<gene>
    <name evidence="6" type="ORF">TrLO_g15249</name>
</gene>
<evidence type="ECO:0000256" key="1">
    <source>
        <dbReference type="ARBA" id="ARBA00005336"/>
    </source>
</evidence>
<dbReference type="Pfam" id="PF14310">
    <property type="entry name" value="Fn3-like"/>
    <property type="match status" value="1"/>
</dbReference>
<dbReference type="SMART" id="SM01217">
    <property type="entry name" value="Fn3_like"/>
    <property type="match status" value="1"/>
</dbReference>
<dbReference type="PANTHER" id="PTHR42721:SF3">
    <property type="entry name" value="BETA-D-XYLOSIDASE 5-RELATED"/>
    <property type="match status" value="1"/>
</dbReference>
<comment type="caution">
    <text evidence="6">The sequence shown here is derived from an EMBL/GenBank/DDBJ whole genome shotgun (WGS) entry which is preliminary data.</text>
</comment>
<dbReference type="PANTHER" id="PTHR42721">
    <property type="entry name" value="SUGAR HYDROLASE-RELATED"/>
    <property type="match status" value="1"/>
</dbReference>
<feature type="domain" description="Fibronectin type III-like" evidence="5">
    <location>
        <begin position="653"/>
        <end position="729"/>
    </location>
</feature>
<keyword evidence="4" id="KW-0326">Glycosidase</keyword>
<dbReference type="PRINTS" id="PR00133">
    <property type="entry name" value="GLHYDRLASE3"/>
</dbReference>
<dbReference type="InterPro" id="IPR044993">
    <property type="entry name" value="BXL"/>
</dbReference>
<evidence type="ECO:0000256" key="2">
    <source>
        <dbReference type="ARBA" id="ARBA00022729"/>
    </source>
</evidence>
<dbReference type="Pfam" id="PF00933">
    <property type="entry name" value="Glyco_hydro_3"/>
    <property type="match status" value="1"/>
</dbReference>
<dbReference type="OrthoDB" id="416222at2759"/>
<dbReference type="Proteomes" id="UP001165122">
    <property type="component" value="Unassembled WGS sequence"/>
</dbReference>
<dbReference type="InterPro" id="IPR002772">
    <property type="entry name" value="Glyco_hydro_3_C"/>
</dbReference>
<dbReference type="Gene3D" id="3.20.20.300">
    <property type="entry name" value="Glycoside hydrolase, family 3, N-terminal domain"/>
    <property type="match status" value="1"/>
</dbReference>
<reference evidence="7" key="1">
    <citation type="journal article" date="2023" name="Commun. Biol.">
        <title>Genome analysis of Parmales, the sister group of diatoms, reveals the evolutionary specialization of diatoms from phago-mixotrophs to photoautotrophs.</title>
        <authorList>
            <person name="Ban H."/>
            <person name="Sato S."/>
            <person name="Yoshikawa S."/>
            <person name="Yamada K."/>
            <person name="Nakamura Y."/>
            <person name="Ichinomiya M."/>
            <person name="Sato N."/>
            <person name="Blanc-Mathieu R."/>
            <person name="Endo H."/>
            <person name="Kuwata A."/>
            <person name="Ogata H."/>
        </authorList>
    </citation>
    <scope>NUCLEOTIDE SEQUENCE [LARGE SCALE GENOMIC DNA]</scope>
    <source>
        <strain evidence="7">NIES 3700</strain>
    </source>
</reference>
<dbReference type="GO" id="GO:0046556">
    <property type="term" value="F:alpha-L-arabinofuranosidase activity"/>
    <property type="evidence" value="ECO:0007669"/>
    <property type="project" value="TreeGrafter"/>
</dbReference>
<comment type="similarity">
    <text evidence="1">Belongs to the glycosyl hydrolase 3 family.</text>
</comment>
<dbReference type="GO" id="GO:0009044">
    <property type="term" value="F:xylan 1,4-beta-xylosidase activity"/>
    <property type="evidence" value="ECO:0007669"/>
    <property type="project" value="InterPro"/>
</dbReference>
<dbReference type="SUPFAM" id="SSF51445">
    <property type="entry name" value="(Trans)glycosidases"/>
    <property type="match status" value="1"/>
</dbReference>
<organism evidence="6 7">
    <name type="scientific">Triparma laevis f. longispina</name>
    <dbReference type="NCBI Taxonomy" id="1714387"/>
    <lineage>
        <taxon>Eukaryota</taxon>
        <taxon>Sar</taxon>
        <taxon>Stramenopiles</taxon>
        <taxon>Ochrophyta</taxon>
        <taxon>Bolidophyceae</taxon>
        <taxon>Parmales</taxon>
        <taxon>Triparmaceae</taxon>
        <taxon>Triparma</taxon>
    </lineage>
</organism>
<keyword evidence="7" id="KW-1185">Reference proteome</keyword>
<dbReference type="GO" id="GO:0031222">
    <property type="term" value="P:arabinan catabolic process"/>
    <property type="evidence" value="ECO:0007669"/>
    <property type="project" value="TreeGrafter"/>
</dbReference>
<dbReference type="InterPro" id="IPR036881">
    <property type="entry name" value="Glyco_hydro_3_C_sf"/>
</dbReference>
<evidence type="ECO:0000256" key="4">
    <source>
        <dbReference type="ARBA" id="ARBA00023295"/>
    </source>
</evidence>
<keyword evidence="2" id="KW-0732">Signal</keyword>
<dbReference type="Pfam" id="PF01915">
    <property type="entry name" value="Glyco_hydro_3_C"/>
    <property type="match status" value="1"/>
</dbReference>
<dbReference type="InterPro" id="IPR026891">
    <property type="entry name" value="Fn3-like"/>
</dbReference>
<evidence type="ECO:0000313" key="7">
    <source>
        <dbReference type="Proteomes" id="UP001165122"/>
    </source>
</evidence>
<dbReference type="SUPFAM" id="SSF52279">
    <property type="entry name" value="Beta-D-glucan exohydrolase, C-terminal domain"/>
    <property type="match status" value="1"/>
</dbReference>
<name>A0A9W7E0L0_9STRA</name>
<dbReference type="EMBL" id="BRXW01000470">
    <property type="protein sequence ID" value="GMH57628.1"/>
    <property type="molecule type" value="Genomic_DNA"/>
</dbReference>
<dbReference type="InterPro" id="IPR013783">
    <property type="entry name" value="Ig-like_fold"/>
</dbReference>
<dbReference type="Gene3D" id="3.40.50.1700">
    <property type="entry name" value="Glycoside hydrolase family 3 C-terminal domain"/>
    <property type="match status" value="1"/>
</dbReference>
<sequence>MSASTCGGCKSGQYLCPSDQQTCVDGADSYHLCPNLKGTHLDAILTVEERVDYVIAHTSLDEQVAQLSNNAPAIPHLGIPMYQWLNDDVHGVGHAGPNATILPNGCGMEATWSKEEARLSTNGAGITIYGPNLNLVRDPRWGRGQETFGECPGLTGELVVSWVTGAQANKPREALGPDGGPLLSGLCCKHFAAYDQNKAVEFSANVSARSMWETYMPAFQRCVVEAQATHVMCSYNSLLGEPTCGNEDLLTDILRDQWNFTGFVVSDYDAWTAMQGYLSDSMVDVAAQGLNAGLDQEGGGTEAIDNITIAISQGKTTTEKVETAFRRSLRIRIRLGMFDPPGEVPYDSIDESALQSAENIEVNRAAALASMTLLKNDNQALPLVPENSSSIAVIGVQATMAGLLVGNYAEQAADNNWGDSVLAAIEARLDADVAYAPGCATSDCNSTLGFEEALKVSQNAETIIVMLGLAANSMGGEVDGPSDEREGHDRTAIKLPGFQGELVKELRAASPGKKLIGVLLHGGTLALGNAKEQLDGILTAWYPGIEGANAIAATLFGDSNPAGRSASTWYRSTSVLPDAWLEGSMDESDGNGITYRFIKDQSVVDFPFGWGLSYTTFHYSDLTVEKNVKQIDPCESITLSVTVANVRDLDGEEVVQVYLKLPDATVETTLVRLVSFKRVMIKSGDSARVGLKIMPQAMAVIYDDEESDPYNDTRHMESGLLQLFVGGGQPGYVDTQHVEVDVTDTALLSSCDIGGA</sequence>
<dbReference type="InterPro" id="IPR036962">
    <property type="entry name" value="Glyco_hydro_3_N_sf"/>
</dbReference>
<evidence type="ECO:0000259" key="5">
    <source>
        <dbReference type="SMART" id="SM01217"/>
    </source>
</evidence>
<evidence type="ECO:0000313" key="6">
    <source>
        <dbReference type="EMBL" id="GMH57628.1"/>
    </source>
</evidence>